<dbReference type="EMBL" id="BNBO01000047">
    <property type="protein sequence ID" value="GHH80483.1"/>
    <property type="molecule type" value="Genomic_DNA"/>
</dbReference>
<reference evidence="1" key="2">
    <citation type="submission" date="2020-09" db="EMBL/GenBank/DDBJ databases">
        <authorList>
            <person name="Sun Q."/>
            <person name="Ohkuma M."/>
        </authorList>
    </citation>
    <scope>NUCLEOTIDE SEQUENCE</scope>
    <source>
        <strain evidence="1">JCM 4646</strain>
    </source>
</reference>
<dbReference type="SUPFAM" id="SSF53335">
    <property type="entry name" value="S-adenosyl-L-methionine-dependent methyltransferases"/>
    <property type="match status" value="1"/>
</dbReference>
<dbReference type="InterPro" id="IPR029063">
    <property type="entry name" value="SAM-dependent_MTases_sf"/>
</dbReference>
<dbReference type="Proteomes" id="UP000617734">
    <property type="component" value="Unassembled WGS sequence"/>
</dbReference>
<keyword evidence="2" id="KW-1185">Reference proteome</keyword>
<dbReference type="AlphaFoldDB" id="A0A919G9I5"/>
<dbReference type="GeneID" id="95356426"/>
<evidence type="ECO:0000313" key="1">
    <source>
        <dbReference type="EMBL" id="GHH80483.1"/>
    </source>
</evidence>
<sequence>MGDYVVSAEFYDLLQAEGDRRLAERRFAGAADRARGSILDVGAGTGIVTEVLLRASSVPVHAVGPAPPMRAALL</sequence>
<dbReference type="Gene3D" id="3.40.50.150">
    <property type="entry name" value="Vaccinia Virus protein VP39"/>
    <property type="match status" value="1"/>
</dbReference>
<reference evidence="1" key="1">
    <citation type="journal article" date="2014" name="Int. J. Syst. Evol. Microbiol.">
        <title>Complete genome sequence of Corynebacterium casei LMG S-19264T (=DSM 44701T), isolated from a smear-ripened cheese.</title>
        <authorList>
            <consortium name="US DOE Joint Genome Institute (JGI-PGF)"/>
            <person name="Walter F."/>
            <person name="Albersmeier A."/>
            <person name="Kalinowski J."/>
            <person name="Ruckert C."/>
        </authorList>
    </citation>
    <scope>NUCLEOTIDE SEQUENCE</scope>
    <source>
        <strain evidence="1">JCM 4646</strain>
    </source>
</reference>
<dbReference type="RefSeq" id="WP_190214141.1">
    <property type="nucleotide sequence ID" value="NZ_BNBO01000047.1"/>
</dbReference>
<gene>
    <name evidence="1" type="ORF">GCM10018781_61070</name>
</gene>
<evidence type="ECO:0000313" key="2">
    <source>
        <dbReference type="Proteomes" id="UP000617734"/>
    </source>
</evidence>
<accession>A0A919G9I5</accession>
<name>A0A919G9I5_9ACTN</name>
<organism evidence="1 2">
    <name type="scientific">Kitasatospora indigofera</name>
    <dbReference type="NCBI Taxonomy" id="67307"/>
    <lineage>
        <taxon>Bacteria</taxon>
        <taxon>Bacillati</taxon>
        <taxon>Actinomycetota</taxon>
        <taxon>Actinomycetes</taxon>
        <taxon>Kitasatosporales</taxon>
        <taxon>Streptomycetaceae</taxon>
        <taxon>Kitasatospora</taxon>
    </lineage>
</organism>
<proteinExistence type="predicted"/>
<protein>
    <submittedName>
        <fullName evidence="1">Uncharacterized protein</fullName>
    </submittedName>
</protein>
<comment type="caution">
    <text evidence="1">The sequence shown here is derived from an EMBL/GenBank/DDBJ whole genome shotgun (WGS) entry which is preliminary data.</text>
</comment>